<keyword evidence="3" id="KW-1185">Reference proteome</keyword>
<protein>
    <submittedName>
        <fullName evidence="2">Uncharacterized protein</fullName>
    </submittedName>
</protein>
<gene>
    <name evidence="2" type="ORF">P5F74_05690</name>
</gene>
<evidence type="ECO:0000313" key="3">
    <source>
        <dbReference type="Proteomes" id="UP001341820"/>
    </source>
</evidence>
<sequence>MREEFEVYWKAKNREQGAKEETLPQTPAGSPEWKALKEAIQQKAKGKR</sequence>
<evidence type="ECO:0000256" key="1">
    <source>
        <dbReference type="SAM" id="MobiDB-lite"/>
    </source>
</evidence>
<evidence type="ECO:0000313" key="2">
    <source>
        <dbReference type="EMBL" id="MED4127621.1"/>
    </source>
</evidence>
<organism evidence="2 3">
    <name type="scientific">Shouchella miscanthi</name>
    <dbReference type="NCBI Taxonomy" id="2598861"/>
    <lineage>
        <taxon>Bacteria</taxon>
        <taxon>Bacillati</taxon>
        <taxon>Bacillota</taxon>
        <taxon>Bacilli</taxon>
        <taxon>Bacillales</taxon>
        <taxon>Bacillaceae</taxon>
        <taxon>Shouchella</taxon>
    </lineage>
</organism>
<dbReference type="RefSeq" id="WP_328236727.1">
    <property type="nucleotide sequence ID" value="NZ_JAROAS010000006.1"/>
</dbReference>
<reference evidence="2 3" key="1">
    <citation type="submission" date="2023-03" db="EMBL/GenBank/DDBJ databases">
        <title>Bacillus Genome Sequencing.</title>
        <authorList>
            <person name="Dunlap C."/>
        </authorList>
    </citation>
    <scope>NUCLEOTIDE SEQUENCE [LARGE SCALE GENOMIC DNA]</scope>
    <source>
        <strain evidence="2 3">B-4107</strain>
    </source>
</reference>
<feature type="region of interest" description="Disordered" evidence="1">
    <location>
        <begin position="15"/>
        <end position="48"/>
    </location>
</feature>
<name>A0ABU6NHW7_9BACI</name>
<dbReference type="Proteomes" id="UP001341820">
    <property type="component" value="Unassembled WGS sequence"/>
</dbReference>
<comment type="caution">
    <text evidence="2">The sequence shown here is derived from an EMBL/GenBank/DDBJ whole genome shotgun (WGS) entry which is preliminary data.</text>
</comment>
<proteinExistence type="predicted"/>
<accession>A0ABU6NHW7</accession>
<dbReference type="EMBL" id="JAROAS010000006">
    <property type="protein sequence ID" value="MED4127621.1"/>
    <property type="molecule type" value="Genomic_DNA"/>
</dbReference>